<evidence type="ECO:0000256" key="13">
    <source>
        <dbReference type="ARBA" id="ARBA00025589"/>
    </source>
</evidence>
<comment type="subunit">
    <text evidence="15">Monomer.</text>
</comment>
<dbReference type="SUPFAM" id="SSF100879">
    <property type="entry name" value="Lesion bypass DNA polymerase (Y-family), little finger domain"/>
    <property type="match status" value="1"/>
</dbReference>
<dbReference type="InterPro" id="IPR024728">
    <property type="entry name" value="PolY_HhH_motif"/>
</dbReference>
<evidence type="ECO:0000256" key="8">
    <source>
        <dbReference type="ARBA" id="ARBA00022763"/>
    </source>
</evidence>
<keyword evidence="12 15" id="KW-0234">DNA repair</keyword>
<gene>
    <name evidence="18" type="primary">dinB1</name>
    <name evidence="15" type="synonym">dinB</name>
    <name evidence="18" type="ORF">MCEL_10740</name>
</gene>
<dbReference type="Proteomes" id="UP000466431">
    <property type="component" value="Chromosome"/>
</dbReference>
<evidence type="ECO:0000256" key="6">
    <source>
        <dbReference type="ARBA" id="ARBA00022705"/>
    </source>
</evidence>
<dbReference type="Gene3D" id="3.30.1490.100">
    <property type="entry name" value="DNA polymerase, Y-family, little finger domain"/>
    <property type="match status" value="1"/>
</dbReference>
<evidence type="ECO:0000256" key="9">
    <source>
        <dbReference type="ARBA" id="ARBA00022842"/>
    </source>
</evidence>
<dbReference type="Pfam" id="PF00817">
    <property type="entry name" value="IMS"/>
    <property type="match status" value="1"/>
</dbReference>
<dbReference type="Gene3D" id="3.40.1170.60">
    <property type="match status" value="1"/>
</dbReference>
<dbReference type="GO" id="GO:0003684">
    <property type="term" value="F:damaged DNA binding"/>
    <property type="evidence" value="ECO:0007669"/>
    <property type="project" value="InterPro"/>
</dbReference>
<dbReference type="FunFam" id="1.10.150.20:FF:000068">
    <property type="entry name" value="DNA polymerase IV"/>
    <property type="match status" value="1"/>
</dbReference>
<dbReference type="InterPro" id="IPR001126">
    <property type="entry name" value="UmuC"/>
</dbReference>
<dbReference type="CDD" id="cd03586">
    <property type="entry name" value="PolY_Pol_IV_kappa"/>
    <property type="match status" value="1"/>
</dbReference>
<dbReference type="PROSITE" id="PS50173">
    <property type="entry name" value="UMUC"/>
    <property type="match status" value="1"/>
</dbReference>
<keyword evidence="8 15" id="KW-0227">DNA damage</keyword>
<keyword evidence="19" id="KW-1185">Reference proteome</keyword>
<dbReference type="InterPro" id="IPR043502">
    <property type="entry name" value="DNA/RNA_pol_sf"/>
</dbReference>
<evidence type="ECO:0000256" key="10">
    <source>
        <dbReference type="ARBA" id="ARBA00022932"/>
    </source>
</evidence>
<dbReference type="PANTHER" id="PTHR11076:SF33">
    <property type="entry name" value="DNA POLYMERASE KAPPA"/>
    <property type="match status" value="1"/>
</dbReference>
<dbReference type="GO" id="GO:0005829">
    <property type="term" value="C:cytosol"/>
    <property type="evidence" value="ECO:0007669"/>
    <property type="project" value="TreeGrafter"/>
</dbReference>
<evidence type="ECO:0000256" key="7">
    <source>
        <dbReference type="ARBA" id="ARBA00022723"/>
    </source>
</evidence>
<keyword evidence="7 15" id="KW-0479">Metal-binding</keyword>
<dbReference type="Gene3D" id="3.30.70.270">
    <property type="match status" value="1"/>
</dbReference>
<keyword evidence="11 15" id="KW-0238">DNA-binding</keyword>
<comment type="cofactor">
    <cofactor evidence="15">
        <name>Mg(2+)</name>
        <dbReference type="ChEBI" id="CHEBI:18420"/>
    </cofactor>
    <text evidence="15">Binds 2 magnesium ions per subunit.</text>
</comment>
<dbReference type="InterPro" id="IPR022880">
    <property type="entry name" value="DNApol_IV"/>
</dbReference>
<dbReference type="AlphaFoldDB" id="A0A7I7RFX8"/>
<feature type="active site" evidence="15">
    <location>
        <position position="101"/>
    </location>
</feature>
<evidence type="ECO:0000313" key="19">
    <source>
        <dbReference type="Proteomes" id="UP000466431"/>
    </source>
</evidence>
<evidence type="ECO:0000313" key="18">
    <source>
        <dbReference type="EMBL" id="BBY42779.1"/>
    </source>
</evidence>
<dbReference type="PANTHER" id="PTHR11076">
    <property type="entry name" value="DNA REPAIR POLYMERASE UMUC / TRANSFERASE FAMILY MEMBER"/>
    <property type="match status" value="1"/>
</dbReference>
<evidence type="ECO:0000256" key="2">
    <source>
        <dbReference type="ARBA" id="ARBA00022457"/>
    </source>
</evidence>
<keyword evidence="5 15" id="KW-0548">Nucleotidyltransferase</keyword>
<feature type="binding site" evidence="15">
    <location>
        <position position="5"/>
    </location>
    <ligand>
        <name>Mg(2+)</name>
        <dbReference type="ChEBI" id="CHEBI:18420"/>
    </ligand>
</feature>
<evidence type="ECO:0000256" key="1">
    <source>
        <dbReference type="ARBA" id="ARBA00010945"/>
    </source>
</evidence>
<comment type="function">
    <text evidence="13 15">Poorly processive, error-prone DNA polymerase involved in untargeted mutagenesis. Copies undamaged DNA at stalled replication forks, which arise in vivo from mismatched or misaligned primer ends. These misaligned primers can be extended by PolIV. Exhibits no 3'-5' exonuclease (proofreading) activity. May be involved in translesional synthesis, in conjunction with the beta clamp from PolIII.</text>
</comment>
<comment type="similarity">
    <text evidence="1 15">Belongs to the DNA polymerase type-Y family.</text>
</comment>
<evidence type="ECO:0000256" key="4">
    <source>
        <dbReference type="ARBA" id="ARBA00022679"/>
    </source>
</evidence>
<name>A0A7I7RFX8_MYCCF</name>
<evidence type="ECO:0000256" key="12">
    <source>
        <dbReference type="ARBA" id="ARBA00023204"/>
    </source>
</evidence>
<keyword evidence="9 15" id="KW-0460">Magnesium</keyword>
<keyword evidence="6 15" id="KW-0235">DNA replication</keyword>
<feature type="binding site" evidence="15">
    <location>
        <position position="100"/>
    </location>
    <ligand>
        <name>Mg(2+)</name>
        <dbReference type="ChEBI" id="CHEBI:18420"/>
    </ligand>
</feature>
<evidence type="ECO:0000256" key="15">
    <source>
        <dbReference type="HAMAP-Rule" id="MF_01113"/>
    </source>
</evidence>
<evidence type="ECO:0000256" key="3">
    <source>
        <dbReference type="ARBA" id="ARBA00022490"/>
    </source>
</evidence>
<dbReference type="KEGG" id="mcee:MCEL_10740"/>
<evidence type="ECO:0000256" key="11">
    <source>
        <dbReference type="ARBA" id="ARBA00023125"/>
    </source>
</evidence>
<dbReference type="GO" id="GO:0006281">
    <property type="term" value="P:DNA repair"/>
    <property type="evidence" value="ECO:0007669"/>
    <property type="project" value="UniProtKB-UniRule"/>
</dbReference>
<evidence type="ECO:0000259" key="17">
    <source>
        <dbReference type="PROSITE" id="PS50173"/>
    </source>
</evidence>
<feature type="domain" description="UmuC" evidence="17">
    <location>
        <begin position="1"/>
        <end position="183"/>
    </location>
</feature>
<organism evidence="18 19">
    <name type="scientific">Mycolicibacterium celeriflavum</name>
    <name type="common">Mycobacterium celeriflavum</name>
    <dbReference type="NCBI Taxonomy" id="1249101"/>
    <lineage>
        <taxon>Bacteria</taxon>
        <taxon>Bacillati</taxon>
        <taxon>Actinomycetota</taxon>
        <taxon>Actinomycetes</taxon>
        <taxon>Mycobacteriales</taxon>
        <taxon>Mycobacteriaceae</taxon>
        <taxon>Mycolicibacterium</taxon>
    </lineage>
</organism>
<dbReference type="EC" id="2.7.7.7" evidence="15"/>
<dbReference type="GO" id="GO:0000287">
    <property type="term" value="F:magnesium ion binding"/>
    <property type="evidence" value="ECO:0007669"/>
    <property type="project" value="UniProtKB-UniRule"/>
</dbReference>
<dbReference type="Pfam" id="PF11799">
    <property type="entry name" value="IMS_C"/>
    <property type="match status" value="1"/>
</dbReference>
<dbReference type="SUPFAM" id="SSF56672">
    <property type="entry name" value="DNA/RNA polymerases"/>
    <property type="match status" value="1"/>
</dbReference>
<sequence>MLHLDMDAFFASVEQLTRPTLRGRPVLVGGLGGRGVVAGASYESRVYGARSAMPMHQARRLVGAAAVVLPPRGVVYGVASRRVFETVRETVPVLEQLSYDEAFGEPPELAGASATAVEDFCRILRSRVLEQTGLVASVGAGSGKQLAKIASGLAKPDGMRVVGRDEERTLLDGLPVRRLWGIGPVAGEKLHRLGIETIGAFAALSEAEAADILGGSVGPALHRLARGIDDRPVAENAPAKQISAESTFPEDLTTLDQLREAMGPIGEHAHRRLEKDGRGARTVTVKMRKSDMNILTRSATLPYATADAATLIATARRLLLDPVEVGPIRLLGVGFSGLSDVRQESLFPDLELMASDDVTHTGLPPTVTDLTATAPAWRIGDDVTHPDFGHGWIQGAGHGVMTVRFETRSSGPGQARTFPDDTPGIDRANPVDSLDWPDYVAELARYQSTP</sequence>
<dbReference type="EMBL" id="AP022591">
    <property type="protein sequence ID" value="BBY42779.1"/>
    <property type="molecule type" value="Genomic_DNA"/>
</dbReference>
<dbReference type="GO" id="GO:0009432">
    <property type="term" value="P:SOS response"/>
    <property type="evidence" value="ECO:0007669"/>
    <property type="project" value="TreeGrafter"/>
</dbReference>
<dbReference type="InterPro" id="IPR050116">
    <property type="entry name" value="DNA_polymerase-Y"/>
</dbReference>
<comment type="subcellular location">
    <subcellularLocation>
        <location evidence="15">Cytoplasm</location>
    </subcellularLocation>
</comment>
<keyword evidence="10 15" id="KW-0239">DNA-directed DNA polymerase</keyword>
<feature type="site" description="Substrate discrimination" evidence="15">
    <location>
        <position position="10"/>
    </location>
</feature>
<dbReference type="Pfam" id="PF11798">
    <property type="entry name" value="IMS_HHH"/>
    <property type="match status" value="1"/>
</dbReference>
<dbReference type="GO" id="GO:0042276">
    <property type="term" value="P:error-prone translesion synthesis"/>
    <property type="evidence" value="ECO:0007669"/>
    <property type="project" value="TreeGrafter"/>
</dbReference>
<proteinExistence type="inferred from homology"/>
<comment type="catalytic activity">
    <reaction evidence="14 15">
        <text>DNA(n) + a 2'-deoxyribonucleoside 5'-triphosphate = DNA(n+1) + diphosphate</text>
        <dbReference type="Rhea" id="RHEA:22508"/>
        <dbReference type="Rhea" id="RHEA-COMP:17339"/>
        <dbReference type="Rhea" id="RHEA-COMP:17340"/>
        <dbReference type="ChEBI" id="CHEBI:33019"/>
        <dbReference type="ChEBI" id="CHEBI:61560"/>
        <dbReference type="ChEBI" id="CHEBI:173112"/>
        <dbReference type="EC" id="2.7.7.7"/>
    </reaction>
</comment>
<dbReference type="Gene3D" id="1.10.150.20">
    <property type="entry name" value="5' to 3' exonuclease, C-terminal subdomain"/>
    <property type="match status" value="1"/>
</dbReference>
<dbReference type="InterPro" id="IPR017961">
    <property type="entry name" value="DNA_pol_Y-fam_little_finger"/>
</dbReference>
<keyword evidence="3 15" id="KW-0963">Cytoplasm</keyword>
<dbReference type="GO" id="GO:0006261">
    <property type="term" value="P:DNA-templated DNA replication"/>
    <property type="evidence" value="ECO:0007669"/>
    <property type="project" value="UniProtKB-UniRule"/>
</dbReference>
<dbReference type="InterPro" id="IPR036775">
    <property type="entry name" value="DNA_pol_Y-fam_lit_finger_sf"/>
</dbReference>
<feature type="region of interest" description="Disordered" evidence="16">
    <location>
        <begin position="409"/>
        <end position="431"/>
    </location>
</feature>
<keyword evidence="4 15" id="KW-0808">Transferase</keyword>
<dbReference type="NCBIfam" id="NF002677">
    <property type="entry name" value="PRK02406.1"/>
    <property type="match status" value="1"/>
</dbReference>
<protein>
    <recommendedName>
        <fullName evidence="15">DNA polymerase IV</fullName>
        <shortName evidence="15">Pol IV</shortName>
        <ecNumber evidence="15">2.7.7.7</ecNumber>
    </recommendedName>
</protein>
<evidence type="ECO:0000256" key="5">
    <source>
        <dbReference type="ARBA" id="ARBA00022695"/>
    </source>
</evidence>
<reference evidence="18 19" key="1">
    <citation type="journal article" date="2019" name="Emerg. Microbes Infect.">
        <title>Comprehensive subspecies identification of 175 nontuberculous mycobacteria species based on 7547 genomic profiles.</title>
        <authorList>
            <person name="Matsumoto Y."/>
            <person name="Kinjo T."/>
            <person name="Motooka D."/>
            <person name="Nabeya D."/>
            <person name="Jung N."/>
            <person name="Uechi K."/>
            <person name="Horii T."/>
            <person name="Iida T."/>
            <person name="Fujita J."/>
            <person name="Nakamura S."/>
        </authorList>
    </citation>
    <scope>NUCLEOTIDE SEQUENCE [LARGE SCALE GENOMIC DNA]</scope>
    <source>
        <strain evidence="18 19">JCM 18439</strain>
    </source>
</reference>
<evidence type="ECO:0000256" key="14">
    <source>
        <dbReference type="ARBA" id="ARBA00049244"/>
    </source>
</evidence>
<accession>A0A7I7RFX8</accession>
<dbReference type="HAMAP" id="MF_01113">
    <property type="entry name" value="DNApol_IV"/>
    <property type="match status" value="1"/>
</dbReference>
<dbReference type="InterPro" id="IPR043128">
    <property type="entry name" value="Rev_trsase/Diguanyl_cyclase"/>
</dbReference>
<dbReference type="GO" id="GO:0003887">
    <property type="term" value="F:DNA-directed DNA polymerase activity"/>
    <property type="evidence" value="ECO:0007669"/>
    <property type="project" value="UniProtKB-UniRule"/>
</dbReference>
<evidence type="ECO:0000256" key="16">
    <source>
        <dbReference type="SAM" id="MobiDB-lite"/>
    </source>
</evidence>
<dbReference type="NCBIfam" id="NF002882">
    <property type="entry name" value="PRK03348.1"/>
    <property type="match status" value="1"/>
</dbReference>
<keyword evidence="2 15" id="KW-0515">Mutator protein</keyword>